<sequence>MSVVFVEIVILMILIKSQKRIHRLPMLLGSFLIQMLILFLYRAELQFFWNREVHWSDAEYYWNATMRLLNEGSIEGIYNTTYVYYSYLIQRFSPFYSVFWNNISNTLLLNLAFFLSVQIFKKNLETTMTKIPYSVYFLTIANPLVIYSLMRNLKDVLFLFLTVLSVYALFALIPRNLILKTMLLIPYAFLFHTLLVNIRPWGDVIIVGNMFLFIIHSRRKSEKILFLAVFFGVIFVLAASLYTKAISWLSARDLLLEQGTGQSGWGGFLTGFGRILVGPGPIRSILGETYFQFYTYTGNASSFVGSLIAWFILPYYLTRVLLNFKRLFKQNLSQWNMYFFLILLEIIAIYSYFYGGSTELRFRGVLYVLVGISFLPTFSNMKKSGKVTITTLYSFKQSELLAYSAILFLFVVLGITNSI</sequence>
<dbReference type="STRING" id="416591.Tlet_1174"/>
<keyword evidence="1" id="KW-1133">Transmembrane helix</keyword>
<accession>A8F6F5</accession>
<keyword evidence="1" id="KW-0472">Membrane</keyword>
<feature type="transmembrane region" description="Helical" evidence="1">
    <location>
        <begin position="98"/>
        <end position="119"/>
    </location>
</feature>
<feature type="transmembrane region" description="Helical" evidence="1">
    <location>
        <begin position="156"/>
        <end position="172"/>
    </location>
</feature>
<reference evidence="2 3" key="1">
    <citation type="submission" date="2007-08" db="EMBL/GenBank/DDBJ databases">
        <title>Complete sequence of Thermotoga lettingae TMO.</title>
        <authorList>
            <consortium name="US DOE Joint Genome Institute"/>
            <person name="Copeland A."/>
            <person name="Lucas S."/>
            <person name="Lapidus A."/>
            <person name="Barry K."/>
            <person name="Glavina del Rio T."/>
            <person name="Dalin E."/>
            <person name="Tice H."/>
            <person name="Pitluck S."/>
            <person name="Foster B."/>
            <person name="Bruce D."/>
            <person name="Schmutz J."/>
            <person name="Larimer F."/>
            <person name="Land M."/>
            <person name="Hauser L."/>
            <person name="Kyrpides N."/>
            <person name="Mikhailova N."/>
            <person name="Nelson K."/>
            <person name="Gogarten J.P."/>
            <person name="Noll K."/>
            <person name="Richardson P."/>
        </authorList>
    </citation>
    <scope>NUCLEOTIDE SEQUENCE [LARGE SCALE GENOMIC DNA]</scope>
    <source>
        <strain evidence="3">ATCC BAA-301 / DSM 14385 / NBRC 107922 / TMO</strain>
    </source>
</reference>
<feature type="transmembrane region" description="Helical" evidence="1">
    <location>
        <begin position="293"/>
        <end position="317"/>
    </location>
</feature>
<name>A8F6F5_PSELT</name>
<proteinExistence type="predicted"/>
<dbReference type="HOGENOM" id="CLU_655308_0_0_0"/>
<feature type="transmembrane region" description="Helical" evidence="1">
    <location>
        <begin position="224"/>
        <end position="242"/>
    </location>
</feature>
<dbReference type="KEGG" id="tle:Tlet_1174"/>
<evidence type="ECO:0008006" key="4">
    <source>
        <dbReference type="Google" id="ProtNLM"/>
    </source>
</evidence>
<feature type="transmembrane region" description="Helical" evidence="1">
    <location>
        <begin position="360"/>
        <end position="379"/>
    </location>
</feature>
<feature type="transmembrane region" description="Helical" evidence="1">
    <location>
        <begin position="201"/>
        <end position="217"/>
    </location>
</feature>
<feature type="transmembrane region" description="Helical" evidence="1">
    <location>
        <begin position="21"/>
        <end position="41"/>
    </location>
</feature>
<gene>
    <name evidence="2" type="ordered locus">Tlet_1174</name>
</gene>
<dbReference type="OrthoDB" id="9934164at2"/>
<dbReference type="AlphaFoldDB" id="A8F6F5"/>
<keyword evidence="3" id="KW-1185">Reference proteome</keyword>
<reference evidence="2 3" key="2">
    <citation type="journal article" date="2009" name="Proc. Natl. Acad. Sci. U.S.A.">
        <title>On the chimeric nature, thermophilic origin, and phylogenetic placement of the Thermotogales.</title>
        <authorList>
            <person name="Zhaxybayeva O."/>
            <person name="Swithers K.S."/>
            <person name="Lapierre P."/>
            <person name="Fournier G.P."/>
            <person name="Bickhart D.M."/>
            <person name="DeBoy R.T."/>
            <person name="Nelson K.E."/>
            <person name="Nesbo C.L."/>
            <person name="Doolittle W.F."/>
            <person name="Gogarten J.P."/>
            <person name="Noll K.M."/>
        </authorList>
    </citation>
    <scope>NUCLEOTIDE SEQUENCE [LARGE SCALE GENOMIC DNA]</scope>
    <source>
        <strain evidence="3">ATCC BAA-301 / DSM 14385 / NBRC 107922 / TMO</strain>
    </source>
</reference>
<protein>
    <recommendedName>
        <fullName evidence="4">Glycosyltransferase RgtA/B/C/D-like domain-containing protein</fullName>
    </recommendedName>
</protein>
<dbReference type="RefSeq" id="WP_012003220.1">
    <property type="nucleotide sequence ID" value="NC_009828.1"/>
</dbReference>
<feature type="transmembrane region" description="Helical" evidence="1">
    <location>
        <begin position="400"/>
        <end position="416"/>
    </location>
</feature>
<keyword evidence="1" id="KW-0812">Transmembrane</keyword>
<dbReference type="EMBL" id="CP000812">
    <property type="protein sequence ID" value="ABV33739.1"/>
    <property type="molecule type" value="Genomic_DNA"/>
</dbReference>
<evidence type="ECO:0000256" key="1">
    <source>
        <dbReference type="SAM" id="Phobius"/>
    </source>
</evidence>
<evidence type="ECO:0000313" key="3">
    <source>
        <dbReference type="Proteomes" id="UP000002016"/>
    </source>
</evidence>
<dbReference type="Proteomes" id="UP000002016">
    <property type="component" value="Chromosome"/>
</dbReference>
<organism evidence="2 3">
    <name type="scientific">Pseudothermotoga lettingae (strain ATCC BAA-301 / DSM 14385 / NBRC 107922 / TMO)</name>
    <name type="common">Thermotoga lettingae</name>
    <dbReference type="NCBI Taxonomy" id="416591"/>
    <lineage>
        <taxon>Bacteria</taxon>
        <taxon>Thermotogati</taxon>
        <taxon>Thermotogota</taxon>
        <taxon>Thermotogae</taxon>
        <taxon>Thermotogales</taxon>
        <taxon>Thermotogaceae</taxon>
        <taxon>Pseudothermotoga</taxon>
    </lineage>
</organism>
<evidence type="ECO:0000313" key="2">
    <source>
        <dbReference type="EMBL" id="ABV33739.1"/>
    </source>
</evidence>
<feature type="transmembrane region" description="Helical" evidence="1">
    <location>
        <begin position="337"/>
        <end position="354"/>
    </location>
</feature>